<evidence type="ECO:0000313" key="4">
    <source>
        <dbReference type="Proteomes" id="UP000179786"/>
    </source>
</evidence>
<keyword evidence="1" id="KW-0472">Membrane</keyword>
<dbReference type="InterPro" id="IPR051474">
    <property type="entry name" value="Anti-sigma-K/W_factor"/>
</dbReference>
<dbReference type="GO" id="GO:0016989">
    <property type="term" value="F:sigma factor antagonist activity"/>
    <property type="evidence" value="ECO:0007669"/>
    <property type="project" value="TreeGrafter"/>
</dbReference>
<proteinExistence type="predicted"/>
<sequence length="234" mass="26149">MNYLIEERRNALAAEYVLGTLRGGARRRYQQLMMQHQLIRETTWVWEQYINVLGHRLEPKPPADTVWQVISDRLGFEDTIHTRDKERGKLQPFPGTKLWQSVAGLATAAALVLAVLLLRYQPLDKAPAQYAVVQTQQAQALWLIEVDEKQIKVKATDKLAQQANNDYELWFVAADGRAPVSLGLLPQTGEKSLNKSDLFDTTELAALAVSLEPLGGSPNGAPTTVLYTTELISL</sequence>
<comment type="caution">
    <text evidence="3">The sequence shown here is derived from an EMBL/GenBank/DDBJ whole genome shotgun (WGS) entry which is preliminary data.</text>
</comment>
<dbReference type="PANTHER" id="PTHR37461:SF1">
    <property type="entry name" value="ANTI-SIGMA-K FACTOR RSKA"/>
    <property type="match status" value="1"/>
</dbReference>
<dbReference type="GO" id="GO:0005886">
    <property type="term" value="C:plasma membrane"/>
    <property type="evidence" value="ECO:0007669"/>
    <property type="project" value="InterPro"/>
</dbReference>
<feature type="domain" description="Anti-sigma K factor RskA C-terminal" evidence="2">
    <location>
        <begin position="105"/>
        <end position="223"/>
    </location>
</feature>
<feature type="transmembrane region" description="Helical" evidence="1">
    <location>
        <begin position="98"/>
        <end position="118"/>
    </location>
</feature>
<evidence type="ECO:0000259" key="2">
    <source>
        <dbReference type="Pfam" id="PF10099"/>
    </source>
</evidence>
<protein>
    <submittedName>
        <fullName evidence="3">Anti-sigma factor</fullName>
    </submittedName>
</protein>
<dbReference type="OrthoDB" id="5298046at2"/>
<dbReference type="Pfam" id="PF10099">
    <property type="entry name" value="RskA_C"/>
    <property type="match status" value="1"/>
</dbReference>
<keyword evidence="1" id="KW-1133">Transmembrane helix</keyword>
<dbReference type="AlphaFoldDB" id="A0A1S1MSM2"/>
<reference evidence="3 4" key="1">
    <citation type="submission" date="2016-09" db="EMBL/GenBank/DDBJ databases">
        <title>Pseudoalteromonas amylolytica sp. nov., isolated from the surface seawater.</title>
        <authorList>
            <person name="Wu Y.-H."/>
            <person name="Cheng H."/>
            <person name="Jin X.-B."/>
            <person name="Wang C.-S."/>
            <person name="Xu X.-W."/>
        </authorList>
    </citation>
    <scope>NUCLEOTIDE SEQUENCE [LARGE SCALE GENOMIC DNA]</scope>
    <source>
        <strain evidence="3 4">JW1</strain>
    </source>
</reference>
<dbReference type="RefSeq" id="WP_070986269.1">
    <property type="nucleotide sequence ID" value="NZ_MKJU01000028.1"/>
</dbReference>
<dbReference type="STRING" id="1859457.BET10_16070"/>
<keyword evidence="1" id="KW-0812">Transmembrane</keyword>
<name>A0A1S1MSM2_9GAMM</name>
<evidence type="ECO:0000256" key="1">
    <source>
        <dbReference type="SAM" id="Phobius"/>
    </source>
</evidence>
<dbReference type="InterPro" id="IPR018764">
    <property type="entry name" value="RskA_C"/>
</dbReference>
<dbReference type="Proteomes" id="UP000179786">
    <property type="component" value="Unassembled WGS sequence"/>
</dbReference>
<keyword evidence="4" id="KW-1185">Reference proteome</keyword>
<gene>
    <name evidence="3" type="ORF">BET10_16070</name>
</gene>
<dbReference type="GO" id="GO:0006417">
    <property type="term" value="P:regulation of translation"/>
    <property type="evidence" value="ECO:0007669"/>
    <property type="project" value="TreeGrafter"/>
</dbReference>
<evidence type="ECO:0000313" key="3">
    <source>
        <dbReference type="EMBL" id="OHU89641.1"/>
    </source>
</evidence>
<accession>A0A1S1MSM2</accession>
<organism evidence="3 4">
    <name type="scientific">Pseudoalteromonas amylolytica</name>
    <dbReference type="NCBI Taxonomy" id="1859457"/>
    <lineage>
        <taxon>Bacteria</taxon>
        <taxon>Pseudomonadati</taxon>
        <taxon>Pseudomonadota</taxon>
        <taxon>Gammaproteobacteria</taxon>
        <taxon>Alteromonadales</taxon>
        <taxon>Pseudoalteromonadaceae</taxon>
        <taxon>Pseudoalteromonas</taxon>
    </lineage>
</organism>
<dbReference type="PANTHER" id="PTHR37461">
    <property type="entry name" value="ANTI-SIGMA-K FACTOR RSKA"/>
    <property type="match status" value="1"/>
</dbReference>
<dbReference type="EMBL" id="MKJU01000028">
    <property type="protein sequence ID" value="OHU89641.1"/>
    <property type="molecule type" value="Genomic_DNA"/>
</dbReference>